<name>A0A5E4N6U7_9HEMI</name>
<dbReference type="Gene3D" id="1.25.40.10">
    <property type="entry name" value="Tetratricopeptide repeat domain"/>
    <property type="match status" value="1"/>
</dbReference>
<dbReference type="InterPro" id="IPR042282">
    <property type="entry name" value="FKBP6/shu"/>
</dbReference>
<dbReference type="GO" id="GO:0007283">
    <property type="term" value="P:spermatogenesis"/>
    <property type="evidence" value="ECO:0007669"/>
    <property type="project" value="TreeGrafter"/>
</dbReference>
<dbReference type="Pfam" id="PF00254">
    <property type="entry name" value="FKBP_C"/>
    <property type="match status" value="1"/>
</dbReference>
<dbReference type="PANTHER" id="PTHR46674:SF1">
    <property type="entry name" value="INACTIVE PEPTIDYL-PROLYL CIS-TRANS ISOMERASE FKBP6"/>
    <property type="match status" value="1"/>
</dbReference>
<dbReference type="Proteomes" id="UP000325440">
    <property type="component" value="Unassembled WGS sequence"/>
</dbReference>
<dbReference type="EMBL" id="CABPRJ010001894">
    <property type="protein sequence ID" value="VVC39316.1"/>
    <property type="molecule type" value="Genomic_DNA"/>
</dbReference>
<gene>
    <name evidence="7" type="ORF">CINCED_3A010529</name>
</gene>
<evidence type="ECO:0000313" key="7">
    <source>
        <dbReference type="EMBL" id="VVC39316.1"/>
    </source>
</evidence>
<dbReference type="GO" id="GO:0034587">
    <property type="term" value="P:piRNA processing"/>
    <property type="evidence" value="ECO:0007669"/>
    <property type="project" value="TreeGrafter"/>
</dbReference>
<dbReference type="GO" id="GO:0051879">
    <property type="term" value="F:Hsp90 protein binding"/>
    <property type="evidence" value="ECO:0007669"/>
    <property type="project" value="TreeGrafter"/>
</dbReference>
<evidence type="ECO:0000256" key="1">
    <source>
        <dbReference type="ARBA" id="ARBA00009648"/>
    </source>
</evidence>
<dbReference type="GO" id="GO:0005737">
    <property type="term" value="C:cytoplasm"/>
    <property type="evidence" value="ECO:0007669"/>
    <property type="project" value="TreeGrafter"/>
</dbReference>
<keyword evidence="2" id="KW-0677">Repeat</keyword>
<dbReference type="InterPro" id="IPR011990">
    <property type="entry name" value="TPR-like_helical_dom_sf"/>
</dbReference>
<dbReference type="InterPro" id="IPR019734">
    <property type="entry name" value="TPR_rpt"/>
</dbReference>
<evidence type="ECO:0000256" key="2">
    <source>
        <dbReference type="ARBA" id="ARBA00022737"/>
    </source>
</evidence>
<evidence type="ECO:0000256" key="5">
    <source>
        <dbReference type="PROSITE-ProRule" id="PRU00339"/>
    </source>
</evidence>
<feature type="repeat" description="TPR" evidence="5">
    <location>
        <begin position="309"/>
        <end position="342"/>
    </location>
</feature>
<keyword evidence="8" id="KW-1185">Reference proteome</keyword>
<dbReference type="EC" id="5.2.1.8" evidence="4"/>
<protein>
    <recommendedName>
        <fullName evidence="4">peptidylprolyl isomerase</fullName>
        <ecNumber evidence="4">5.2.1.8</ecNumber>
    </recommendedName>
</protein>
<dbReference type="PROSITE" id="PS50005">
    <property type="entry name" value="TPR"/>
    <property type="match status" value="1"/>
</dbReference>
<accession>A0A5E4N6U7</accession>
<proteinExistence type="inferred from homology"/>
<dbReference type="AlphaFoldDB" id="A0A5E4N6U7"/>
<keyword evidence="4 7" id="KW-0413">Isomerase</keyword>
<evidence type="ECO:0000256" key="4">
    <source>
        <dbReference type="PROSITE-ProRule" id="PRU00277"/>
    </source>
</evidence>
<dbReference type="Gene3D" id="3.10.50.40">
    <property type="match status" value="1"/>
</dbReference>
<comment type="catalytic activity">
    <reaction evidence="4">
        <text>[protein]-peptidylproline (omega=180) = [protein]-peptidylproline (omega=0)</text>
        <dbReference type="Rhea" id="RHEA:16237"/>
        <dbReference type="Rhea" id="RHEA-COMP:10747"/>
        <dbReference type="Rhea" id="RHEA-COMP:10748"/>
        <dbReference type="ChEBI" id="CHEBI:83833"/>
        <dbReference type="ChEBI" id="CHEBI:83834"/>
        <dbReference type="EC" id="5.2.1.8"/>
    </reaction>
</comment>
<dbReference type="InterPro" id="IPR046357">
    <property type="entry name" value="PPIase_dom_sf"/>
</dbReference>
<evidence type="ECO:0000259" key="6">
    <source>
        <dbReference type="PROSITE" id="PS50059"/>
    </source>
</evidence>
<dbReference type="PROSITE" id="PS50059">
    <property type="entry name" value="FKBP_PPIASE"/>
    <property type="match status" value="1"/>
</dbReference>
<evidence type="ECO:0000256" key="3">
    <source>
        <dbReference type="ARBA" id="ARBA00022803"/>
    </source>
</evidence>
<feature type="domain" description="PPIase FKBP-type" evidence="6">
    <location>
        <begin position="109"/>
        <end position="199"/>
    </location>
</feature>
<organism evidence="7 8">
    <name type="scientific">Cinara cedri</name>
    <dbReference type="NCBI Taxonomy" id="506608"/>
    <lineage>
        <taxon>Eukaryota</taxon>
        <taxon>Metazoa</taxon>
        <taxon>Ecdysozoa</taxon>
        <taxon>Arthropoda</taxon>
        <taxon>Hexapoda</taxon>
        <taxon>Insecta</taxon>
        <taxon>Pterygota</taxon>
        <taxon>Neoptera</taxon>
        <taxon>Paraneoptera</taxon>
        <taxon>Hemiptera</taxon>
        <taxon>Sternorrhyncha</taxon>
        <taxon>Aphidomorpha</taxon>
        <taxon>Aphidoidea</taxon>
        <taxon>Aphididae</taxon>
        <taxon>Lachninae</taxon>
        <taxon>Cinara</taxon>
    </lineage>
</organism>
<evidence type="ECO:0000313" key="8">
    <source>
        <dbReference type="Proteomes" id="UP000325440"/>
    </source>
</evidence>
<dbReference type="InterPro" id="IPR001179">
    <property type="entry name" value="PPIase_FKBP_dom"/>
</dbReference>
<dbReference type="GO" id="GO:0003755">
    <property type="term" value="F:peptidyl-prolyl cis-trans isomerase activity"/>
    <property type="evidence" value="ECO:0007669"/>
    <property type="project" value="UniProtKB-KW"/>
</dbReference>
<keyword evidence="3 5" id="KW-0802">TPR repeat</keyword>
<comment type="similarity">
    <text evidence="1">Belongs to the FKBP6 family.</text>
</comment>
<dbReference type="OrthoDB" id="8116123at2759"/>
<dbReference type="SUPFAM" id="SSF48452">
    <property type="entry name" value="TPR-like"/>
    <property type="match status" value="1"/>
</dbReference>
<dbReference type="SUPFAM" id="SSF54534">
    <property type="entry name" value="FKBP-like"/>
    <property type="match status" value="1"/>
</dbReference>
<keyword evidence="4" id="KW-0697">Rotamase</keyword>
<dbReference type="PANTHER" id="PTHR46674">
    <property type="entry name" value="INACTIVE PEPTIDYL-PROLYL CIS-TRANS ISOMERASE FKBP6"/>
    <property type="match status" value="1"/>
</dbReference>
<reference evidence="7 8" key="1">
    <citation type="submission" date="2019-08" db="EMBL/GenBank/DDBJ databases">
        <authorList>
            <person name="Alioto T."/>
            <person name="Alioto T."/>
            <person name="Gomez Garrido J."/>
        </authorList>
    </citation>
    <scope>NUCLEOTIDE SEQUENCE [LARGE SCALE GENOMIC DNA]</scope>
</reference>
<sequence>MSNEEKLDDLSDLDSVLRKVSQEILSKQADGYCFSVDNAKTANENVCYSPYNVNEVADYVNFDMLGDESEDTKPFNHLIVDNNYEDITNDGGVLKLVRDPGVGEVVPENSIVLLHYTGYISNLHEPFDVTYLQGKRPKHFQLGFGDLLSGLEIGVLTMKHGENARFIISPKYGFGKMGCPPRIPPNSTVLFDVHLVSYFPPGVRIPRHFKEAFNLDKCLEAVRELHFEGNQCYKRNKIENAIFKYEKAKELLHLIGNSKEEEEIEIFKYFDKLYSNLSICYLKLYAFKKVCRMGVEGMMYSERFSKNNVKLWFNWGKALRFLKDFTEGKRKLLKALQLEPYNLTTQYELERLERDRELHLRVDSFVKFKNATDEDNKRLPPEFWSVFDIMITEFVDSSDDLITVKLNDNSDDIELAEHKANLRNLKVQRLQNDTVNINYFVIKKEL</sequence>